<evidence type="ECO:0000313" key="4">
    <source>
        <dbReference type="Proteomes" id="UP000216352"/>
    </source>
</evidence>
<dbReference type="Pfam" id="PF04991">
    <property type="entry name" value="LicD"/>
    <property type="match status" value="1"/>
</dbReference>
<dbReference type="OrthoDB" id="3780655at2"/>
<dbReference type="STRING" id="1603886.GCA_001895165_00691"/>
<dbReference type="InterPro" id="IPR052942">
    <property type="entry name" value="LPS_cholinephosphotransferase"/>
</dbReference>
<keyword evidence="4" id="KW-1185">Reference proteome</keyword>
<name>A0A261FRH1_9BIFI</name>
<dbReference type="InterPro" id="IPR007074">
    <property type="entry name" value="LicD/FKTN/FKRP_NTP_transf"/>
</dbReference>
<dbReference type="GO" id="GO:0009100">
    <property type="term" value="P:glycoprotein metabolic process"/>
    <property type="evidence" value="ECO:0007669"/>
    <property type="project" value="UniProtKB-ARBA"/>
</dbReference>
<dbReference type="RefSeq" id="WP_158217121.1">
    <property type="nucleotide sequence ID" value="NZ_BDIS01000009.1"/>
</dbReference>
<proteinExistence type="predicted"/>
<dbReference type="EMBL" id="MWWX01000008">
    <property type="protein sequence ID" value="OZG61781.1"/>
    <property type="molecule type" value="Genomic_DNA"/>
</dbReference>
<evidence type="ECO:0000313" key="3">
    <source>
        <dbReference type="EMBL" id="OZG61781.1"/>
    </source>
</evidence>
<accession>A0A261FRH1</accession>
<gene>
    <name evidence="3" type="ORF">BLEM_1318</name>
</gene>
<feature type="coiled-coil region" evidence="1">
    <location>
        <begin position="18"/>
        <end position="52"/>
    </location>
</feature>
<protein>
    <submittedName>
        <fullName evidence="3">LICD Protein Family</fullName>
    </submittedName>
</protein>
<comment type="caution">
    <text evidence="3">The sequence shown here is derived from an EMBL/GenBank/DDBJ whole genome shotgun (WGS) entry which is preliminary data.</text>
</comment>
<dbReference type="AlphaFoldDB" id="A0A261FRH1"/>
<reference evidence="3 4" key="1">
    <citation type="journal article" date="2017" name="BMC Genomics">
        <title>Comparative genomic and phylogenomic analyses of the Bifidobacteriaceae family.</title>
        <authorList>
            <person name="Lugli G.A."/>
            <person name="Milani C."/>
            <person name="Turroni F."/>
            <person name="Duranti S."/>
            <person name="Mancabelli L."/>
            <person name="Mangifesta M."/>
            <person name="Ferrario C."/>
            <person name="Modesto M."/>
            <person name="Mattarelli P."/>
            <person name="Jiri K."/>
            <person name="van Sinderen D."/>
            <person name="Ventura M."/>
        </authorList>
    </citation>
    <scope>NUCLEOTIDE SEQUENCE [LARGE SCALE GENOMIC DNA]</scope>
    <source>
        <strain evidence="3 4">DSM 28807</strain>
    </source>
</reference>
<dbReference type="PANTHER" id="PTHR43404">
    <property type="entry name" value="LIPOPOLYSACCHARIDE CHOLINEPHOSPHOTRANSFERASE LICD"/>
    <property type="match status" value="1"/>
</dbReference>
<keyword evidence="1" id="KW-0175">Coiled coil</keyword>
<dbReference type="PANTHER" id="PTHR43404:SF2">
    <property type="entry name" value="LIPOPOLYSACCHARIDE CHOLINEPHOSPHOTRANSFERASE LICD"/>
    <property type="match status" value="1"/>
</dbReference>
<evidence type="ECO:0000256" key="1">
    <source>
        <dbReference type="SAM" id="Coils"/>
    </source>
</evidence>
<feature type="domain" description="LicD/FKTN/FKRP nucleotidyltransferase" evidence="2">
    <location>
        <begin position="122"/>
        <end position="336"/>
    </location>
</feature>
<dbReference type="Proteomes" id="UP000216352">
    <property type="component" value="Unassembled WGS sequence"/>
</dbReference>
<organism evidence="3 4">
    <name type="scientific">Bifidobacterium lemurum</name>
    <dbReference type="NCBI Taxonomy" id="1603886"/>
    <lineage>
        <taxon>Bacteria</taxon>
        <taxon>Bacillati</taxon>
        <taxon>Actinomycetota</taxon>
        <taxon>Actinomycetes</taxon>
        <taxon>Bifidobacteriales</taxon>
        <taxon>Bifidobacteriaceae</taxon>
        <taxon>Bifidobacterium</taxon>
    </lineage>
</organism>
<evidence type="ECO:0000259" key="2">
    <source>
        <dbReference type="Pfam" id="PF04991"/>
    </source>
</evidence>
<sequence>MSLLFTLKGQLPSSKRAVHELHDKVDALSADNAALRTELAELKQDMQSLGKSLHANMNRMQSALHTHDAQMQVFSWSNARKNGESDEDMRKRFFLNIPKAQGQLRLLQQGCAQLMKEFADLCASNNIQYWADFGTLLGAVRHNGFIPWDDDTDMGMVREDIGVLQRTIADNPEYTRRYHVKMVYDAYAFCRQVRFMYNDPNNPAFLDLFIYDYTPGSSQELYQRRSELRTRMIDSLKKLPCYKEWHTCGYIYPDDVRAANIESVFETYRVEALRENIICDKNRAQGVMFAYDDCTLDDIERIYPIERVLPTGRAYFEGFEIATPRDLMMVLNRDYGNIFDLPNDIVSHFDHVPKELFKSETVMNAIRRSVEHPDEYLN</sequence>